<evidence type="ECO:0000313" key="4">
    <source>
        <dbReference type="Proteomes" id="UP001207116"/>
    </source>
</evidence>
<evidence type="ECO:0000256" key="2">
    <source>
        <dbReference type="SAM" id="SignalP"/>
    </source>
</evidence>
<feature type="chain" id="PRO_5041930365" description="DUF4381 domain-containing protein" evidence="2">
    <location>
        <begin position="34"/>
        <end position="551"/>
    </location>
</feature>
<dbReference type="EMBL" id="JAPFQP010000001">
    <property type="protein sequence ID" value="MCX2718368.1"/>
    <property type="molecule type" value="Genomic_DNA"/>
</dbReference>
<proteinExistence type="predicted"/>
<feature type="signal peptide" evidence="2">
    <location>
        <begin position="1"/>
        <end position="33"/>
    </location>
</feature>
<evidence type="ECO:0000256" key="1">
    <source>
        <dbReference type="SAM" id="Phobius"/>
    </source>
</evidence>
<accession>A0AAE3MIT5</accession>
<dbReference type="RefSeq" id="WP_266010381.1">
    <property type="nucleotide sequence ID" value="NZ_JAPFQP010000001.1"/>
</dbReference>
<comment type="caution">
    <text evidence="3">The sequence shown here is derived from an EMBL/GenBank/DDBJ whole genome shotgun (WGS) entry which is preliminary data.</text>
</comment>
<dbReference type="AlphaFoldDB" id="A0AAE3MIT5"/>
<feature type="transmembrane region" description="Helical" evidence="1">
    <location>
        <begin position="347"/>
        <end position="366"/>
    </location>
</feature>
<dbReference type="Proteomes" id="UP001207116">
    <property type="component" value="Unassembled WGS sequence"/>
</dbReference>
<keyword evidence="2" id="KW-0732">Signal</keyword>
<organism evidence="3 4">
    <name type="scientific">Lentiprolixibacter aurantiacus</name>
    <dbReference type="NCBI Taxonomy" id="2993939"/>
    <lineage>
        <taxon>Bacteria</taxon>
        <taxon>Pseudomonadati</taxon>
        <taxon>Bacteroidota</taxon>
        <taxon>Flavobacteriia</taxon>
        <taxon>Flavobacteriales</taxon>
        <taxon>Flavobacteriaceae</taxon>
        <taxon>Lentiprolixibacter</taxon>
    </lineage>
</organism>
<sequence length="551" mass="62895">MKLIFNSYRPFKIACSSCGLFLLALSFCFTGFGQSPVIKTEADTTQIRIGEQIQLKITVEADSAAQVIFPEGQTFSPLETVEAFKTDTNRVNDRMILQKIYALTQFDSGQYVVPIQRIEIDGAGYFTDSLMVAVGTVPVDTTTQKMYDIKPLIQVEKNNTAFWIKLLVSILVLGLLGWIIYRVFFKKKPLTQEEKEAILPPYDRALMELKRLENSRYLIQDEYKKYYSELTAIVRAYLEEEVHISALESTTQQLIEKIELLKDAGELNLEEDTINQFNKILQTADLVKFAKSKPPTNVAENDRLVLEQIVTKTHEAIPEPDEEELMQREEYLLELARQKRKKKRRQYGIAALIVVLLSLGSLAVYMGPQNFWDTVSGNPTKKLLEKDWVSSTYGFPPISLESPEVLLREYKELSAEEKEKIREQHIFEYSNPDALFKIGTKSTVLAQPEEPDYEKTLEQVLKDLGEAGARNLITKQEEFTTQTGVKGIKVYGRGTFSLPESNESERGQYAIYLFGGNGFQQVIVLTWQDDDPYAEEIIDRIQNSLEVKTEA</sequence>
<protein>
    <recommendedName>
        <fullName evidence="5">DUF4381 domain-containing protein</fullName>
    </recommendedName>
</protein>
<keyword evidence="4" id="KW-1185">Reference proteome</keyword>
<evidence type="ECO:0000313" key="3">
    <source>
        <dbReference type="EMBL" id="MCX2718368.1"/>
    </source>
</evidence>
<feature type="transmembrane region" description="Helical" evidence="1">
    <location>
        <begin position="162"/>
        <end position="185"/>
    </location>
</feature>
<gene>
    <name evidence="3" type="ORF">OO016_02020</name>
</gene>
<reference evidence="3" key="1">
    <citation type="submission" date="2022-11" db="EMBL/GenBank/DDBJ databases">
        <title>The characterization of three novel Bacteroidetes species and genomic analysis of their roles in tidal elemental geochemical cycles.</title>
        <authorList>
            <person name="Ma K.-J."/>
        </authorList>
    </citation>
    <scope>NUCLEOTIDE SEQUENCE</scope>
    <source>
        <strain evidence="3">M415</strain>
    </source>
</reference>
<evidence type="ECO:0008006" key="5">
    <source>
        <dbReference type="Google" id="ProtNLM"/>
    </source>
</evidence>
<keyword evidence="1" id="KW-0812">Transmembrane</keyword>
<keyword evidence="1" id="KW-1133">Transmembrane helix</keyword>
<name>A0AAE3MIT5_9FLAO</name>
<keyword evidence="1" id="KW-0472">Membrane</keyword>